<evidence type="ECO:0008006" key="4">
    <source>
        <dbReference type="Google" id="ProtNLM"/>
    </source>
</evidence>
<dbReference type="AlphaFoldDB" id="A0AAP0BD85"/>
<protein>
    <recommendedName>
        <fullName evidence="4">FAD/NAD(P)-binding domain-containing protein</fullName>
    </recommendedName>
</protein>
<accession>A0AAP0BD85</accession>
<gene>
    <name evidence="2" type="ORF">KSP39_PZI014090</name>
</gene>
<keyword evidence="3" id="KW-1185">Reference proteome</keyword>
<organism evidence="2 3">
    <name type="scientific">Platanthera zijinensis</name>
    <dbReference type="NCBI Taxonomy" id="2320716"/>
    <lineage>
        <taxon>Eukaryota</taxon>
        <taxon>Viridiplantae</taxon>
        <taxon>Streptophyta</taxon>
        <taxon>Embryophyta</taxon>
        <taxon>Tracheophyta</taxon>
        <taxon>Spermatophyta</taxon>
        <taxon>Magnoliopsida</taxon>
        <taxon>Liliopsida</taxon>
        <taxon>Asparagales</taxon>
        <taxon>Orchidaceae</taxon>
        <taxon>Orchidoideae</taxon>
        <taxon>Orchideae</taxon>
        <taxon>Orchidinae</taxon>
        <taxon>Platanthera</taxon>
    </lineage>
</organism>
<dbReference type="InterPro" id="IPR036188">
    <property type="entry name" value="FAD/NAD-bd_sf"/>
</dbReference>
<evidence type="ECO:0000313" key="2">
    <source>
        <dbReference type="EMBL" id="KAK8936013.1"/>
    </source>
</evidence>
<reference evidence="2 3" key="1">
    <citation type="journal article" date="2022" name="Nat. Plants">
        <title>Genomes of leafy and leafless Platanthera orchids illuminate the evolution of mycoheterotrophy.</title>
        <authorList>
            <person name="Li M.H."/>
            <person name="Liu K.W."/>
            <person name="Li Z."/>
            <person name="Lu H.C."/>
            <person name="Ye Q.L."/>
            <person name="Zhang D."/>
            <person name="Wang J.Y."/>
            <person name="Li Y.F."/>
            <person name="Zhong Z.M."/>
            <person name="Liu X."/>
            <person name="Yu X."/>
            <person name="Liu D.K."/>
            <person name="Tu X.D."/>
            <person name="Liu B."/>
            <person name="Hao Y."/>
            <person name="Liao X.Y."/>
            <person name="Jiang Y.T."/>
            <person name="Sun W.H."/>
            <person name="Chen J."/>
            <person name="Chen Y.Q."/>
            <person name="Ai Y."/>
            <person name="Zhai J.W."/>
            <person name="Wu S.S."/>
            <person name="Zhou Z."/>
            <person name="Hsiao Y.Y."/>
            <person name="Wu W.L."/>
            <person name="Chen Y.Y."/>
            <person name="Lin Y.F."/>
            <person name="Hsu J.L."/>
            <person name="Li C.Y."/>
            <person name="Wang Z.W."/>
            <person name="Zhao X."/>
            <person name="Zhong W.Y."/>
            <person name="Ma X.K."/>
            <person name="Ma L."/>
            <person name="Huang J."/>
            <person name="Chen G.Z."/>
            <person name="Huang M.Z."/>
            <person name="Huang L."/>
            <person name="Peng D.H."/>
            <person name="Luo Y.B."/>
            <person name="Zou S.Q."/>
            <person name="Chen S.P."/>
            <person name="Lan S."/>
            <person name="Tsai W.C."/>
            <person name="Van de Peer Y."/>
            <person name="Liu Z.J."/>
        </authorList>
    </citation>
    <scope>NUCLEOTIDE SEQUENCE [LARGE SCALE GENOMIC DNA]</scope>
    <source>
        <strain evidence="2">Lor287</strain>
    </source>
</reference>
<sequence length="140" mass="15180">MTEECERLAIECQRLKFEDESLHGSSIIEDFLMLKNPLDAGFDNRRIDPREVFEGAAPEPKLAIVGGEQTTLEADVVLVSAGRVPFTAGLQLEKIGVETELAGRILVNERVTPLPVKKNIIEGPAGAPHHIPQTGGDATK</sequence>
<name>A0AAP0BD85_9ASPA</name>
<dbReference type="SUPFAM" id="SSF51905">
    <property type="entry name" value="FAD/NAD(P)-binding domain"/>
    <property type="match status" value="1"/>
</dbReference>
<evidence type="ECO:0000313" key="3">
    <source>
        <dbReference type="Proteomes" id="UP001418222"/>
    </source>
</evidence>
<comment type="caution">
    <text evidence="2">The sequence shown here is derived from an EMBL/GenBank/DDBJ whole genome shotgun (WGS) entry which is preliminary data.</text>
</comment>
<dbReference type="Gene3D" id="3.50.50.60">
    <property type="entry name" value="FAD/NAD(P)-binding domain"/>
    <property type="match status" value="2"/>
</dbReference>
<dbReference type="Proteomes" id="UP001418222">
    <property type="component" value="Unassembled WGS sequence"/>
</dbReference>
<evidence type="ECO:0000256" key="1">
    <source>
        <dbReference type="SAM" id="MobiDB-lite"/>
    </source>
</evidence>
<proteinExistence type="predicted"/>
<dbReference type="EMBL" id="JBBWWQ010000011">
    <property type="protein sequence ID" value="KAK8936013.1"/>
    <property type="molecule type" value="Genomic_DNA"/>
</dbReference>
<feature type="region of interest" description="Disordered" evidence="1">
    <location>
        <begin position="121"/>
        <end position="140"/>
    </location>
</feature>